<dbReference type="SUPFAM" id="SSF51230">
    <property type="entry name" value="Single hybrid motif"/>
    <property type="match status" value="1"/>
</dbReference>
<dbReference type="PROSITE" id="PS50989">
    <property type="entry name" value="COA_CT_CTER"/>
    <property type="match status" value="1"/>
</dbReference>
<keyword evidence="7" id="KW-0443">Lipid metabolism</keyword>
<dbReference type="InterPro" id="IPR050856">
    <property type="entry name" value="Biotin_carboxylase_complex"/>
</dbReference>
<dbReference type="Gene3D" id="3.90.226.10">
    <property type="entry name" value="2-enoyl-CoA Hydratase, Chain A, domain 1"/>
    <property type="match status" value="2"/>
</dbReference>
<evidence type="ECO:0000313" key="16">
    <source>
        <dbReference type="EMBL" id="TVZ05925.1"/>
    </source>
</evidence>
<evidence type="ECO:0008006" key="18">
    <source>
        <dbReference type="Google" id="ProtNLM"/>
    </source>
</evidence>
<dbReference type="FunFam" id="3.30.1490.20:FF:000003">
    <property type="entry name" value="acetyl-CoA carboxylase isoform X1"/>
    <property type="match status" value="1"/>
</dbReference>
<dbReference type="CDD" id="cd06850">
    <property type="entry name" value="biotinyl_domain"/>
    <property type="match status" value="1"/>
</dbReference>
<dbReference type="InterPro" id="IPR005481">
    <property type="entry name" value="BC-like_N"/>
</dbReference>
<evidence type="ECO:0000259" key="12">
    <source>
        <dbReference type="PROSITE" id="PS50968"/>
    </source>
</evidence>
<evidence type="ECO:0000259" key="15">
    <source>
        <dbReference type="PROSITE" id="PS50989"/>
    </source>
</evidence>
<dbReference type="InterPro" id="IPR011053">
    <property type="entry name" value="Single_hybrid_motif"/>
</dbReference>
<dbReference type="GO" id="GO:0046872">
    <property type="term" value="F:metal ion binding"/>
    <property type="evidence" value="ECO:0007669"/>
    <property type="project" value="InterPro"/>
</dbReference>
<dbReference type="SUPFAM" id="SSF52440">
    <property type="entry name" value="PreATP-grasp domain"/>
    <property type="match status" value="1"/>
</dbReference>
<dbReference type="RefSeq" id="WP_145850678.1">
    <property type="nucleotide sequence ID" value="NZ_RPFW01000001.1"/>
</dbReference>
<dbReference type="PROSITE" id="PS50975">
    <property type="entry name" value="ATP_GRASP"/>
    <property type="match status" value="1"/>
</dbReference>
<dbReference type="EMBL" id="RPFW01000001">
    <property type="protein sequence ID" value="TVZ05925.1"/>
    <property type="molecule type" value="Genomic_DNA"/>
</dbReference>
<dbReference type="Gene3D" id="2.40.50.100">
    <property type="match status" value="1"/>
</dbReference>
<feature type="domain" description="CoA carboxyltransferase C-terminal" evidence="15">
    <location>
        <begin position="1590"/>
        <end position="1872"/>
    </location>
</feature>
<dbReference type="OrthoDB" id="4435847at2"/>
<dbReference type="GO" id="GO:0003989">
    <property type="term" value="F:acetyl-CoA carboxylase activity"/>
    <property type="evidence" value="ECO:0007669"/>
    <property type="project" value="InterPro"/>
</dbReference>
<dbReference type="Pfam" id="PF08326">
    <property type="entry name" value="ACC_central"/>
    <property type="match status" value="1"/>
</dbReference>
<dbReference type="Pfam" id="PF02786">
    <property type="entry name" value="CPSase_L_D2"/>
    <property type="match status" value="1"/>
</dbReference>
<keyword evidence="9" id="KW-0092">Biotin</keyword>
<feature type="domain" description="Biotin carboxylation" evidence="14">
    <location>
        <begin position="3"/>
        <end position="462"/>
    </location>
</feature>
<dbReference type="InterPro" id="IPR034733">
    <property type="entry name" value="AcCoA_carboxyl_beta"/>
</dbReference>
<dbReference type="Pfam" id="PF01039">
    <property type="entry name" value="Carboxyl_trans"/>
    <property type="match status" value="1"/>
</dbReference>
<dbReference type="InterPro" id="IPR011763">
    <property type="entry name" value="COA_CT_C"/>
</dbReference>
<dbReference type="PANTHER" id="PTHR18866">
    <property type="entry name" value="CARBOXYLASE:PYRUVATE/ACETYL-COA/PROPIONYL-COA CARBOXYLASE"/>
    <property type="match status" value="1"/>
</dbReference>
<dbReference type="InterPro" id="IPR029045">
    <property type="entry name" value="ClpP/crotonase-like_dom_sf"/>
</dbReference>
<keyword evidence="6 10" id="KW-0067">ATP-binding</keyword>
<dbReference type="SUPFAM" id="SSF56059">
    <property type="entry name" value="Glutathione synthetase ATP-binding domain-like"/>
    <property type="match status" value="1"/>
</dbReference>
<feature type="domain" description="Lipoyl-binding" evidence="12">
    <location>
        <begin position="585"/>
        <end position="660"/>
    </location>
</feature>
<feature type="domain" description="ATP-grasp" evidence="13">
    <location>
        <begin position="135"/>
        <end position="333"/>
    </location>
</feature>
<feature type="compositionally biased region" description="Basic and acidic residues" evidence="11">
    <location>
        <begin position="1562"/>
        <end position="1571"/>
    </location>
</feature>
<evidence type="ECO:0000256" key="7">
    <source>
        <dbReference type="ARBA" id="ARBA00023098"/>
    </source>
</evidence>
<accession>A0A6P2C5Z4</accession>
<comment type="caution">
    <text evidence="16">The sequence shown here is derived from an EMBL/GenBank/DDBJ whole genome shotgun (WGS) entry which is preliminary data.</text>
</comment>
<evidence type="ECO:0000256" key="10">
    <source>
        <dbReference type="PROSITE-ProRule" id="PRU00409"/>
    </source>
</evidence>
<dbReference type="InterPro" id="IPR011761">
    <property type="entry name" value="ATP-grasp"/>
</dbReference>
<evidence type="ECO:0000313" key="17">
    <source>
        <dbReference type="Proteomes" id="UP000460272"/>
    </source>
</evidence>
<dbReference type="Pfam" id="PF02785">
    <property type="entry name" value="Biotin_carb_C"/>
    <property type="match status" value="1"/>
</dbReference>
<proteinExistence type="predicted"/>
<dbReference type="PROSITE" id="PS00866">
    <property type="entry name" value="CPSASE_1"/>
    <property type="match status" value="1"/>
</dbReference>
<keyword evidence="5" id="KW-0276">Fatty acid metabolism</keyword>
<name>A0A6P2C5Z4_9ACTN</name>
<sequence length="1881" mass="203594">MPGIRRLAIVNRGEPAMRCLAAVGELGEDFGEPVTTIALYTDPDAMSLFVRQADEAVPLGAALTAGPDGTRHSAYVDIGTVMAALATARADSVWVGWGFVAESADFAARCEAAGITFVGPPSDVIRLLGDKVRAKQLAERLGIPVVPWSGGPVHDSESALIAAGVLGYPVLVKAASGGGGRGIRLVESESAMPAAFASARREAEAAFGDPTMFVERKLGGARHIEVQVIADGHGTVWAAGIRDCSIQRRNQKVLEESGSTAVRPATAAALRDAAVRLCAAVGYRSAGTVEFLVDPATQQFLLMEVNTRLQVEHPVTEATTGIDLVKLQLHIARGGRLPPAPPPVTGYAIEARLNAEDPEHDFAPTPGRVSALRLPSGPGIRVDTGVAEGDDVAPEFDSMIAKIIACGHDRAEALSRLKRALAQSLVVIDGGMTNKAFLLSLVGNPDIVAGRYDTHWLDRLTEAGGHLPADDPIALLAAAIEGADTDQAAVQANFVASAARGRPELPDQVGHRVRLRARGGSYQMHVYRLGHSDYRVAAGTALIDVGVQRLGRFERAVTCRGRRYKVVAASQGSRLLIEVAGVAHVITRDDGGQVRCPSPAFVVAVSVTTGDIVRAGDPLAVVESMKMETTIVAPHDGMVRSVYAQVNTQVEAGAPLVALRAAAGRSESRGQNGSGGRSGTAAEFADLATPSVGHDVADIDNLLRAYLLGYDIEDGDAHELNRERGKQLTDVPSDDDGRIRSDQELLEIFADAAALSRPVPEDEQEEEHPRSSHEYLLTYLSFLDPERSGVPGHFLRQLRATLARYGIQSLTRTPELEQALLRITRSADRMPAAAPIVIAILDRWRRGHDPLADAITDDRLLVLARLISSTQGRYPDVCDLARDVRFCYVDGPVINRTRAKAYAEIETSLDELCGQPAPDRQRDLADQVVWFPLPMRARIRDWYRDADATARARLLVVRTRRFYRIRDLMRIRCQMFGGHLTCLADYHEPGQDGPPVHLVTAYVPIADLPAFARGVAVHLTEVAPDQPVVVDVESWRDESLLPDEQMAAELARMLSGTSFGRDLRRLTVAMTSAARGTETTADYQRTQTFTFSQGPAGFTEDALLRNMHPMIAERLDLWRLSNFSLRRLPSGAEDVYLFHAVARANPKDERLIAIAEVRDLTAARDSAGESIGYPMLEGILSQTFADIRGALRGQSQRLRPLRNRVLLYVRPVWNIPTATWQDLAHQMAAQAADLGLEKVAVRVRMPDEATGEPRTAILDVENVADKAVTVRVREPSDQPIQPHTEYQRRAQRAKRLGVPYPYELIRMLTPPQGAPADFPAGDFTEYDLSEERTPDGSGAGADELVPVSRPYGRNSAGIVTGVITSYTSLVPEGIRRVAILGDPTEGLGSLAEPECRRILAALSLARRMRVPVEWFALSSGAKIAWDSGTENMDWIAAVLRGLVEFTQSGGEVNIVVTGINVGAQPYWDAEATMLMHTHGILIMTPASAMVLTGKKSLDYSGGVSAEDNFGIGGFERIMGPNGQAQYWAPTLAAACALLLRHYAHTYIVPGERHPRRAPTNDPSERDVRPFPHKQVEGSDFATVGDIFSAELNGDRKKPFDMRSVMRAVSDADDVPFERWAPWRNAEGAIVWEARVGGFPVCLIGLESRNVARAGFVPADGPSSWTSGTLFPQSSRKVARAINAASGNRPVVVLANLSGFDGSPESMRKWQLEYGAEIGRAVTNFRGPIVFVVVSRYHGGAFVVFSKRLHDDMETAAVAGSYASVIGGAPAAGVVLSRQVSARTEEDPRVTSLRTLLTTAKGKAFAEAHHQLAEVTQTVRAEKLKQVADEFDGIHDIRRALRVGSVDHIIAPEQLRPFVIRAVERRLAAGVTPEVPDMRTAS</sequence>
<dbReference type="SUPFAM" id="SSF51246">
    <property type="entry name" value="Rudiment single hybrid motif"/>
    <property type="match status" value="1"/>
</dbReference>
<evidence type="ECO:0000256" key="1">
    <source>
        <dbReference type="ARBA" id="ARBA00001953"/>
    </source>
</evidence>
<evidence type="ECO:0000256" key="2">
    <source>
        <dbReference type="ARBA" id="ARBA00022516"/>
    </source>
</evidence>
<dbReference type="GO" id="GO:0006633">
    <property type="term" value="P:fatty acid biosynthetic process"/>
    <property type="evidence" value="ECO:0007669"/>
    <property type="project" value="UniProtKB-KW"/>
</dbReference>
<keyword evidence="8" id="KW-0275">Fatty acid biosynthesis</keyword>
<keyword evidence="4 10" id="KW-0547">Nucleotide-binding</keyword>
<dbReference type="InterPro" id="IPR013537">
    <property type="entry name" value="AcCoA_COase_cen"/>
</dbReference>
<evidence type="ECO:0000256" key="11">
    <source>
        <dbReference type="SAM" id="MobiDB-lite"/>
    </source>
</evidence>
<protein>
    <recommendedName>
        <fullName evidence="18">ATP-grasp domain-containing protein</fullName>
    </recommendedName>
</protein>
<keyword evidence="17" id="KW-1185">Reference proteome</keyword>
<keyword evidence="3" id="KW-0436">Ligase</keyword>
<evidence type="ECO:0000259" key="14">
    <source>
        <dbReference type="PROSITE" id="PS50979"/>
    </source>
</evidence>
<evidence type="ECO:0000256" key="5">
    <source>
        <dbReference type="ARBA" id="ARBA00022832"/>
    </source>
</evidence>
<dbReference type="InterPro" id="IPR000089">
    <property type="entry name" value="Biotin_lipoyl"/>
</dbReference>
<dbReference type="Pfam" id="PF00364">
    <property type="entry name" value="Biotin_lipoyl"/>
    <property type="match status" value="1"/>
</dbReference>
<organism evidence="16 17">
    <name type="scientific">Trebonia kvetii</name>
    <dbReference type="NCBI Taxonomy" id="2480626"/>
    <lineage>
        <taxon>Bacteria</taxon>
        <taxon>Bacillati</taxon>
        <taxon>Actinomycetota</taxon>
        <taxon>Actinomycetes</taxon>
        <taxon>Streptosporangiales</taxon>
        <taxon>Treboniaceae</taxon>
        <taxon>Trebonia</taxon>
    </lineage>
</organism>
<dbReference type="Gene3D" id="3.30.470.20">
    <property type="entry name" value="ATP-grasp fold, B domain"/>
    <property type="match status" value="1"/>
</dbReference>
<dbReference type="PROSITE" id="PS50979">
    <property type="entry name" value="BC"/>
    <property type="match status" value="1"/>
</dbReference>
<evidence type="ECO:0000259" key="13">
    <source>
        <dbReference type="PROSITE" id="PS50975"/>
    </source>
</evidence>
<dbReference type="PANTHER" id="PTHR18866:SF126">
    <property type="entry name" value="BIOTIN CARBOXYLASE"/>
    <property type="match status" value="1"/>
</dbReference>
<dbReference type="Proteomes" id="UP000460272">
    <property type="component" value="Unassembled WGS sequence"/>
</dbReference>
<dbReference type="InterPro" id="IPR005482">
    <property type="entry name" value="Biotin_COase_C"/>
</dbReference>
<dbReference type="PROSITE" id="PS00867">
    <property type="entry name" value="CPSASE_2"/>
    <property type="match status" value="1"/>
</dbReference>
<evidence type="ECO:0000256" key="9">
    <source>
        <dbReference type="ARBA" id="ARBA00023267"/>
    </source>
</evidence>
<dbReference type="SUPFAM" id="SSF52096">
    <property type="entry name" value="ClpP/crotonase"/>
    <property type="match status" value="2"/>
</dbReference>
<evidence type="ECO:0000256" key="8">
    <source>
        <dbReference type="ARBA" id="ARBA00023160"/>
    </source>
</evidence>
<dbReference type="InterPro" id="IPR011054">
    <property type="entry name" value="Rudment_hybrid_motif"/>
</dbReference>
<evidence type="ECO:0000256" key="6">
    <source>
        <dbReference type="ARBA" id="ARBA00022840"/>
    </source>
</evidence>
<gene>
    <name evidence="16" type="ORF">EAS64_00135</name>
</gene>
<dbReference type="InterPro" id="IPR016185">
    <property type="entry name" value="PreATP-grasp_dom_sf"/>
</dbReference>
<comment type="cofactor">
    <cofactor evidence="1">
        <name>biotin</name>
        <dbReference type="ChEBI" id="CHEBI:57586"/>
    </cofactor>
</comment>
<dbReference type="Pfam" id="PF00289">
    <property type="entry name" value="Biotin_carb_N"/>
    <property type="match status" value="1"/>
</dbReference>
<dbReference type="GO" id="GO:0005524">
    <property type="term" value="F:ATP binding"/>
    <property type="evidence" value="ECO:0007669"/>
    <property type="project" value="UniProtKB-UniRule"/>
</dbReference>
<dbReference type="SMART" id="SM00878">
    <property type="entry name" value="Biotin_carb_C"/>
    <property type="match status" value="1"/>
</dbReference>
<keyword evidence="2" id="KW-0444">Lipid biosynthesis</keyword>
<reference evidence="16 17" key="1">
    <citation type="submission" date="2018-11" db="EMBL/GenBank/DDBJ databases">
        <title>Trebonia kvetii gen.nov., sp.nov., a novel acidophilic actinobacterium, and proposal of the new actinobacterial family Treboniaceae fam. nov.</title>
        <authorList>
            <person name="Rapoport D."/>
            <person name="Sagova-Mareckova M."/>
            <person name="Sedlacek I."/>
            <person name="Provaznik J."/>
            <person name="Kralova S."/>
            <person name="Pavlinic D."/>
            <person name="Benes V."/>
            <person name="Kopecky J."/>
        </authorList>
    </citation>
    <scope>NUCLEOTIDE SEQUENCE [LARGE SCALE GENOMIC DNA]</scope>
    <source>
        <strain evidence="16 17">15Tr583</strain>
    </source>
</reference>
<feature type="region of interest" description="Disordered" evidence="11">
    <location>
        <begin position="1551"/>
        <end position="1571"/>
    </location>
</feature>
<dbReference type="InterPro" id="IPR005479">
    <property type="entry name" value="CPAse_ATP-bd"/>
</dbReference>
<evidence type="ECO:0000256" key="3">
    <source>
        <dbReference type="ARBA" id="ARBA00022598"/>
    </source>
</evidence>
<evidence type="ECO:0000256" key="4">
    <source>
        <dbReference type="ARBA" id="ARBA00022741"/>
    </source>
</evidence>
<dbReference type="InterPro" id="IPR011764">
    <property type="entry name" value="Biotin_carboxylation_dom"/>
</dbReference>
<dbReference type="PROSITE" id="PS50968">
    <property type="entry name" value="BIOTINYL_LIPOYL"/>
    <property type="match status" value="1"/>
</dbReference>